<sequence length="141" mass="15304">MESGRAYKHQAKQDVKKIHDLAAAKVNTLGKFGPALGVKVMTDESGISKGFGFGNFERHADAQKDVDEINGKELNGKQIYVGQVPKKESLCSKALEAVDVLQAHRAKEAAQKAVDSAVVFQLFKIDRGPRKETPASLKKAV</sequence>
<organism evidence="4 5">
    <name type="scientific">Heterocephalus glaber</name>
    <name type="common">Naked mole rat</name>
    <dbReference type="NCBI Taxonomy" id="10181"/>
    <lineage>
        <taxon>Eukaryota</taxon>
        <taxon>Metazoa</taxon>
        <taxon>Chordata</taxon>
        <taxon>Craniata</taxon>
        <taxon>Vertebrata</taxon>
        <taxon>Euteleostomi</taxon>
        <taxon>Mammalia</taxon>
        <taxon>Eutheria</taxon>
        <taxon>Euarchontoglires</taxon>
        <taxon>Glires</taxon>
        <taxon>Rodentia</taxon>
        <taxon>Hystricomorpha</taxon>
        <taxon>Bathyergidae</taxon>
        <taxon>Heterocephalus</taxon>
    </lineage>
</organism>
<dbReference type="InParanoid" id="G5C7N0"/>
<evidence type="ECO:0000313" key="5">
    <source>
        <dbReference type="Proteomes" id="UP000006813"/>
    </source>
</evidence>
<dbReference type="SUPFAM" id="SSF54928">
    <property type="entry name" value="RNA-binding domain, RBD"/>
    <property type="match status" value="1"/>
</dbReference>
<dbReference type="InterPro" id="IPR050441">
    <property type="entry name" value="RBM"/>
</dbReference>
<evidence type="ECO:0000256" key="1">
    <source>
        <dbReference type="ARBA" id="ARBA00022884"/>
    </source>
</evidence>
<dbReference type="InterPro" id="IPR012677">
    <property type="entry name" value="Nucleotide-bd_a/b_plait_sf"/>
</dbReference>
<accession>G5C7N0</accession>
<dbReference type="STRING" id="10181.G5C7N0"/>
<dbReference type="Proteomes" id="UP000006813">
    <property type="component" value="Unassembled WGS sequence"/>
</dbReference>
<dbReference type="EMBL" id="JH173694">
    <property type="protein sequence ID" value="EHB17541.1"/>
    <property type="molecule type" value="Genomic_DNA"/>
</dbReference>
<dbReference type="PANTHER" id="PTHR48034">
    <property type="entry name" value="TRANSFORMER-2 SEX-DETERMINING PROTEIN-RELATED"/>
    <property type="match status" value="1"/>
</dbReference>
<feature type="domain" description="RRM" evidence="3">
    <location>
        <begin position="1"/>
        <end position="86"/>
    </location>
</feature>
<reference evidence="4 5" key="1">
    <citation type="journal article" date="2011" name="Nature">
        <title>Genome sequencing reveals insights into physiology and longevity of the naked mole rat.</title>
        <authorList>
            <person name="Kim E.B."/>
            <person name="Fang X."/>
            <person name="Fushan A.A."/>
            <person name="Huang Z."/>
            <person name="Lobanov A.V."/>
            <person name="Han L."/>
            <person name="Marino S.M."/>
            <person name="Sun X."/>
            <person name="Turanov A.A."/>
            <person name="Yang P."/>
            <person name="Yim S.H."/>
            <person name="Zhao X."/>
            <person name="Kasaikina M.V."/>
            <person name="Stoletzki N."/>
            <person name="Peng C."/>
            <person name="Polak P."/>
            <person name="Xiong Z."/>
            <person name="Kiezun A."/>
            <person name="Zhu Y."/>
            <person name="Chen Y."/>
            <person name="Kryukov G.V."/>
            <person name="Zhang Q."/>
            <person name="Peshkin L."/>
            <person name="Yang L."/>
            <person name="Bronson R.T."/>
            <person name="Buffenstein R."/>
            <person name="Wang B."/>
            <person name="Han C."/>
            <person name="Li Q."/>
            <person name="Chen L."/>
            <person name="Zhao W."/>
            <person name="Sunyaev S.R."/>
            <person name="Park T.J."/>
            <person name="Zhang G."/>
            <person name="Wang J."/>
            <person name="Gladyshev V.N."/>
        </authorList>
    </citation>
    <scope>NUCLEOTIDE SEQUENCE [LARGE SCALE GENOMIC DNA]</scope>
</reference>
<dbReference type="AlphaFoldDB" id="G5C7N0"/>
<dbReference type="Pfam" id="PF00076">
    <property type="entry name" value="RRM_1"/>
    <property type="match status" value="1"/>
</dbReference>
<evidence type="ECO:0000259" key="3">
    <source>
        <dbReference type="PROSITE" id="PS50102"/>
    </source>
</evidence>
<keyword evidence="1 2" id="KW-0694">RNA-binding</keyword>
<evidence type="ECO:0000313" key="4">
    <source>
        <dbReference type="EMBL" id="EHB17541.1"/>
    </source>
</evidence>
<dbReference type="InterPro" id="IPR035979">
    <property type="entry name" value="RBD_domain_sf"/>
</dbReference>
<protein>
    <submittedName>
        <fullName evidence="4">Polyadenylate-binding protein 3</fullName>
    </submittedName>
</protein>
<dbReference type="InterPro" id="IPR000504">
    <property type="entry name" value="RRM_dom"/>
</dbReference>
<proteinExistence type="predicted"/>
<name>G5C7N0_HETGA</name>
<dbReference type="Gene3D" id="3.30.70.330">
    <property type="match status" value="1"/>
</dbReference>
<evidence type="ECO:0000256" key="2">
    <source>
        <dbReference type="PROSITE-ProRule" id="PRU00176"/>
    </source>
</evidence>
<dbReference type="PROSITE" id="PS50102">
    <property type="entry name" value="RRM"/>
    <property type="match status" value="1"/>
</dbReference>
<gene>
    <name evidence="4" type="ORF">GW7_06266</name>
</gene>
<dbReference type="GO" id="GO:0003723">
    <property type="term" value="F:RNA binding"/>
    <property type="evidence" value="ECO:0007669"/>
    <property type="project" value="UniProtKB-UniRule"/>
</dbReference>